<keyword evidence="6" id="KW-0539">Nucleus</keyword>
<name>U5EKV8_9DIPT</name>
<dbReference type="GO" id="GO:0000122">
    <property type="term" value="P:negative regulation of transcription by RNA polymerase II"/>
    <property type="evidence" value="ECO:0007669"/>
    <property type="project" value="TreeGrafter"/>
</dbReference>
<dbReference type="EMBL" id="GANO01001662">
    <property type="protein sequence ID" value="JAB58209.1"/>
    <property type="molecule type" value="mRNA"/>
</dbReference>
<dbReference type="PANTHER" id="PTHR13497">
    <property type="entry name" value="HISTONE DEACETYLASE COMPLEX SUBUNIT SAP130"/>
    <property type="match status" value="1"/>
</dbReference>
<keyword evidence="4" id="KW-0805">Transcription regulation</keyword>
<proteinExistence type="evidence at transcript level"/>
<evidence type="ECO:0000259" key="8">
    <source>
        <dbReference type="Pfam" id="PF16014"/>
    </source>
</evidence>
<dbReference type="Pfam" id="PF16014">
    <property type="entry name" value="SAP130_C"/>
    <property type="match status" value="1"/>
</dbReference>
<comment type="subcellular location">
    <subcellularLocation>
        <location evidence="1">Nucleus</location>
    </subcellularLocation>
</comment>
<feature type="domain" description="Histone deacetylase complex subunit SAP130 C-terminal" evidence="8">
    <location>
        <begin position="977"/>
        <end position="1184"/>
    </location>
</feature>
<dbReference type="AlphaFoldDB" id="U5EKV8"/>
<dbReference type="InterPro" id="IPR031963">
    <property type="entry name" value="SAP130_C"/>
</dbReference>
<feature type="non-terminal residue" evidence="9">
    <location>
        <position position="1"/>
    </location>
</feature>
<feature type="compositionally biased region" description="Low complexity" evidence="7">
    <location>
        <begin position="430"/>
        <end position="445"/>
    </location>
</feature>
<evidence type="ECO:0000256" key="1">
    <source>
        <dbReference type="ARBA" id="ARBA00004123"/>
    </source>
</evidence>
<feature type="region of interest" description="Disordered" evidence="7">
    <location>
        <begin position="416"/>
        <end position="445"/>
    </location>
</feature>
<dbReference type="PANTHER" id="PTHR13497:SF3">
    <property type="entry name" value="HISTONE DEACETYLASE COMPLEX SUBUNIT SAP130"/>
    <property type="match status" value="1"/>
</dbReference>
<reference evidence="9" key="1">
    <citation type="journal article" date="2014" name="Insect Biochem. Mol. Biol.">
        <title>An insight into the sialome of the frog biting fly, Corethrella appendiculata.</title>
        <authorList>
            <person name="Ribeiro J.M.C."/>
            <person name="Chagas A.C."/>
            <person name="Pham V.M."/>
            <person name="Lounibos L.P."/>
            <person name="Calvo E."/>
        </authorList>
    </citation>
    <scope>NUCLEOTIDE SEQUENCE</scope>
    <source>
        <tissue evidence="9">Salivary glands</tissue>
    </source>
</reference>
<feature type="compositionally biased region" description="Polar residues" evidence="7">
    <location>
        <begin position="1"/>
        <end position="22"/>
    </location>
</feature>
<organism evidence="9">
    <name type="scientific">Corethrella appendiculata</name>
    <dbReference type="NCBI Taxonomy" id="1370023"/>
    <lineage>
        <taxon>Eukaryota</taxon>
        <taxon>Metazoa</taxon>
        <taxon>Ecdysozoa</taxon>
        <taxon>Arthropoda</taxon>
        <taxon>Hexapoda</taxon>
        <taxon>Insecta</taxon>
        <taxon>Pterygota</taxon>
        <taxon>Neoptera</taxon>
        <taxon>Endopterygota</taxon>
        <taxon>Diptera</taxon>
        <taxon>Nematocera</taxon>
        <taxon>Culicoidea</taxon>
        <taxon>Chaoboridae</taxon>
        <taxon>Corethrella</taxon>
    </lineage>
</organism>
<feature type="compositionally biased region" description="Low complexity" evidence="7">
    <location>
        <begin position="939"/>
        <end position="969"/>
    </location>
</feature>
<evidence type="ECO:0000256" key="3">
    <source>
        <dbReference type="ARBA" id="ARBA00022491"/>
    </source>
</evidence>
<protein>
    <submittedName>
        <fullName evidence="9">Putative transcription coactivator</fullName>
    </submittedName>
</protein>
<dbReference type="InterPro" id="IPR024137">
    <property type="entry name" value="His_deAcase_cplx_SAP130"/>
</dbReference>
<evidence type="ECO:0000256" key="7">
    <source>
        <dbReference type="SAM" id="MobiDB-lite"/>
    </source>
</evidence>
<keyword evidence="3" id="KW-0678">Repressor</keyword>
<evidence type="ECO:0000256" key="5">
    <source>
        <dbReference type="ARBA" id="ARBA00023163"/>
    </source>
</evidence>
<sequence>GKMSTSDGDKNNSGGAKPTTTFPIDLTPKVVVRPADKANISYRAIGNQQMRLVFPASSTNNLQTNYFRPTMINKQDTTSRAQITALPARTVTQTSITVSRPQTPTYHVPRIPTTVTTQGPRAPVSVTNITNITPTFVRQNVPSSRTSSPSSATILSQGTTTAWMSGSTPVQVQVPAQLIRATSITNQGTRPTRVVAQTISTNPTSNSVSNATITNVITQPATTQVGQTVNQSLSGTNSSQTFVATLAVLPPRQQTATLVYTNPQQPYSTGTTPQRLTLATSLASQRHVRPLQRLPSVYNGVRVTTANISIRSPANVPVLAPANVLTTIANPIVNQNRGSGTTTSVSSSNLASAIPARIVQVQPQQSGVTTQVIGTGRLSTMTLQPLLVNTNRLTHSTQIQPSLTIAHVAGKIATGGTGGTSGPGTNLNDSSSGSSGTSSIVVSSNPVNSNQGATTILSNLQPQSAQQIAQIVNVNQTGQTHQIVTVTQSQLINTQNPSLVTAGTTSVGNASGTTVVPLAISSRNINIPVSVATLSAQNVVSSGTTITGIVRGLTTTTTPSSSSLPTILPIAKVLPQQLGTGGGNTETITITTASSALNPGTSVFIQARSQSGIPTIATSITPITSTTNVTNKTITVGTSGTAGNTTAFLPASTFFYEHIASGTVPTITSTSSTTIAAATTTSTTSIVNPLFSITANSLNVSNTPSLTSSSNQITTTAIPTSLVSSVSSYVPSAGPFAVVPSSNRNLSGVIHGIVPKSSTPTSITAVQTLDNSHQQQSQTQLQSQAQQQLQTHSATQIIMASSLPSGAITGTQQQQQVLIPVNTKITSSPRPSILRKREHEMSPMKVNTNLTQALMAMGGGGTTTGSSSSSSNIERLQRDISPTPSTDGSTTVSATSSPGLEQQEQEEINAMSFANRNANATSELQFKPVDDIYHQQANLQLQQQQQQQQQQPPPQQLHQIQHQNSTGSSGSNGGNFEQTPRKKPRKQQLISNENANPIRIQFSGNVGNMISGNTVSSSNDIVVGLGASEIPVHNNNDSKHNNNVIQNKDSEIVVKKPQTVSLLQSYKQNWKAANNHFQRYSDVRQRDERRPTVMDLANQSHVLQKVNGWKIYHLSSQIEDLSELESQAYEKLTSMLKQMESTSKSSTDTERVNELLKGNMQRSKIIIDGINEARTQIMKIFDHKAP</sequence>
<evidence type="ECO:0000256" key="6">
    <source>
        <dbReference type="ARBA" id="ARBA00023242"/>
    </source>
</evidence>
<keyword evidence="5" id="KW-0804">Transcription</keyword>
<evidence type="ECO:0000256" key="4">
    <source>
        <dbReference type="ARBA" id="ARBA00023015"/>
    </source>
</evidence>
<accession>U5EKV8</accession>
<feature type="region of interest" description="Disordered" evidence="7">
    <location>
        <begin position="856"/>
        <end position="904"/>
    </location>
</feature>
<feature type="region of interest" description="Disordered" evidence="7">
    <location>
        <begin position="1"/>
        <end position="23"/>
    </location>
</feature>
<comment type="similarity">
    <text evidence="2">Belongs to the SAP130 family.</text>
</comment>
<evidence type="ECO:0000256" key="2">
    <source>
        <dbReference type="ARBA" id="ARBA00007859"/>
    </source>
</evidence>
<dbReference type="GO" id="GO:0070822">
    <property type="term" value="C:Sin3-type complex"/>
    <property type="evidence" value="ECO:0007669"/>
    <property type="project" value="TreeGrafter"/>
</dbReference>
<feature type="compositionally biased region" description="Polar residues" evidence="7">
    <location>
        <begin position="880"/>
        <end position="902"/>
    </location>
</feature>
<feature type="non-terminal residue" evidence="9">
    <location>
        <position position="1186"/>
    </location>
</feature>
<evidence type="ECO:0000313" key="9">
    <source>
        <dbReference type="EMBL" id="JAB58209.1"/>
    </source>
</evidence>
<feature type="region of interest" description="Disordered" evidence="7">
    <location>
        <begin position="939"/>
        <end position="996"/>
    </location>
</feature>